<feature type="compositionally biased region" description="Pro residues" evidence="1">
    <location>
        <begin position="48"/>
        <end position="78"/>
    </location>
</feature>
<feature type="region of interest" description="Disordered" evidence="1">
    <location>
        <begin position="575"/>
        <end position="608"/>
    </location>
</feature>
<feature type="region of interest" description="Disordered" evidence="1">
    <location>
        <begin position="811"/>
        <end position="854"/>
    </location>
</feature>
<dbReference type="PANTHER" id="PTHR38846">
    <property type="entry name" value="C3H1-TYPE DOMAIN-CONTAINING PROTEIN"/>
    <property type="match status" value="1"/>
</dbReference>
<reference evidence="2 3" key="1">
    <citation type="journal article" date="2018" name="Nat. Ecol. Evol.">
        <title>Pezizomycetes genomes reveal the molecular basis of ectomycorrhizal truffle lifestyle.</title>
        <authorList>
            <person name="Murat C."/>
            <person name="Payen T."/>
            <person name="Noel B."/>
            <person name="Kuo A."/>
            <person name="Morin E."/>
            <person name="Chen J."/>
            <person name="Kohler A."/>
            <person name="Krizsan K."/>
            <person name="Balestrini R."/>
            <person name="Da Silva C."/>
            <person name="Montanini B."/>
            <person name="Hainaut M."/>
            <person name="Levati E."/>
            <person name="Barry K.W."/>
            <person name="Belfiori B."/>
            <person name="Cichocki N."/>
            <person name="Clum A."/>
            <person name="Dockter R.B."/>
            <person name="Fauchery L."/>
            <person name="Guy J."/>
            <person name="Iotti M."/>
            <person name="Le Tacon F."/>
            <person name="Lindquist E.A."/>
            <person name="Lipzen A."/>
            <person name="Malagnac F."/>
            <person name="Mello A."/>
            <person name="Molinier V."/>
            <person name="Miyauchi S."/>
            <person name="Poulain J."/>
            <person name="Riccioni C."/>
            <person name="Rubini A."/>
            <person name="Sitrit Y."/>
            <person name="Splivallo R."/>
            <person name="Traeger S."/>
            <person name="Wang M."/>
            <person name="Zifcakova L."/>
            <person name="Wipf D."/>
            <person name="Zambonelli A."/>
            <person name="Paolocci F."/>
            <person name="Nowrousian M."/>
            <person name="Ottonello S."/>
            <person name="Baldrian P."/>
            <person name="Spatafora J.W."/>
            <person name="Henrissat B."/>
            <person name="Nagy L.G."/>
            <person name="Aury J.M."/>
            <person name="Wincker P."/>
            <person name="Grigoriev I.V."/>
            <person name="Bonfante P."/>
            <person name="Martin F.M."/>
        </authorList>
    </citation>
    <scope>NUCLEOTIDE SEQUENCE [LARGE SCALE GENOMIC DNA]</scope>
    <source>
        <strain evidence="2 3">RN42</strain>
    </source>
</reference>
<name>A0A3N4HB67_ASCIM</name>
<dbReference type="Proteomes" id="UP000275078">
    <property type="component" value="Unassembled WGS sequence"/>
</dbReference>
<feature type="compositionally biased region" description="Polar residues" evidence="1">
    <location>
        <begin position="13"/>
        <end position="31"/>
    </location>
</feature>
<dbReference type="AlphaFoldDB" id="A0A3N4HB67"/>
<feature type="compositionally biased region" description="Basic and acidic residues" evidence="1">
    <location>
        <begin position="1"/>
        <end position="11"/>
    </location>
</feature>
<feature type="compositionally biased region" description="Polar residues" evidence="1">
    <location>
        <begin position="226"/>
        <end position="240"/>
    </location>
</feature>
<feature type="compositionally biased region" description="Basic residues" evidence="1">
    <location>
        <begin position="528"/>
        <end position="537"/>
    </location>
</feature>
<evidence type="ECO:0000313" key="2">
    <source>
        <dbReference type="EMBL" id="RPA71703.1"/>
    </source>
</evidence>
<feature type="region of interest" description="Disordered" evidence="1">
    <location>
        <begin position="125"/>
        <end position="300"/>
    </location>
</feature>
<feature type="region of interest" description="Disordered" evidence="1">
    <location>
        <begin position="330"/>
        <end position="397"/>
    </location>
</feature>
<sequence>MADSKEADITIHFDTSTPPTMDPSNTATPVNKASPVVPPAIEKTLFDTPPPSSQPAHPSPTSPTSPPLFGPPRPPPSNDLPSDADIRRMYRQIGMRPPTFDTKILDLALGRFGVPSMVGFGERITLEEVGRRIKEAEEKKEKKEEEKEEGEGVSLLQDLAEETGVEGGALGQDGRAEKDVEVDVKSPGSDPSLREDLPNGDASVEQTVAPDGPPAKDTPVEHETDQNGVTTVSVADSSLHQELPEGDAPVEQSIAPGVQPADEVPVKQTIPNNGLPSASVFDPSLHQAAAEKDTPPVQHQTPLPVEAFVEKLASFEHLRVLYSNSEPSIQLQEGLPENDQQVEQKAFQDSVGAGSMPIDSSMDQALPPKDGQVQETSGGNDIDTMGPPVQQSDAARPSAAILEEEIGRMLAPVPASTESKVGEKQGGSQDAIAEAVQVLGKKDELHDSGLEAVTEEAETGTSESVTLKHKKKKNRPSKAQRKAFAIAKAGSQMPIADAQASGEAAQGSGGVDGAEEQGGVQIAEPSKKSRRKKKARAPKTPVYDAVESRSAETVAVIDAVLDSLEAFEITDAIPKAQKKKRRARKPKSPTALLVAPASSTGAEAGSPIATTDRSAEPVIDTVTVPPAESAEGPPGAPPAPISTYAFSPIDNFFANYAFDFNPAAPVHTEFEYLAEAYGWDDKTYTDHRKTFCRAVAAEFMLGRAGWTELEILQDLCAELGATEEEGRRLGGVGACRRFLKTKFVNIFDLINARRAATEVKVWRSFVACRKYTLADGEGRWFPKKVAKEVEGGVLGLLVNFRGRGKAVRERAGKGKEKKEVVEGKEKLEADEELVVGEDNAGEGEELEEKVEGET</sequence>
<feature type="compositionally biased region" description="Basic residues" evidence="1">
    <location>
        <begin position="576"/>
        <end position="587"/>
    </location>
</feature>
<dbReference type="OrthoDB" id="6105938at2759"/>
<gene>
    <name evidence="2" type="ORF">BJ508DRAFT_367635</name>
</gene>
<evidence type="ECO:0000256" key="1">
    <source>
        <dbReference type="SAM" id="MobiDB-lite"/>
    </source>
</evidence>
<organism evidence="2 3">
    <name type="scientific">Ascobolus immersus RN42</name>
    <dbReference type="NCBI Taxonomy" id="1160509"/>
    <lineage>
        <taxon>Eukaryota</taxon>
        <taxon>Fungi</taxon>
        <taxon>Dikarya</taxon>
        <taxon>Ascomycota</taxon>
        <taxon>Pezizomycotina</taxon>
        <taxon>Pezizomycetes</taxon>
        <taxon>Pezizales</taxon>
        <taxon>Ascobolaceae</taxon>
        <taxon>Ascobolus</taxon>
    </lineage>
</organism>
<feature type="region of interest" description="Disordered" evidence="1">
    <location>
        <begin position="449"/>
        <end position="547"/>
    </location>
</feature>
<feature type="compositionally biased region" description="Basic residues" evidence="1">
    <location>
        <begin position="467"/>
        <end position="481"/>
    </location>
</feature>
<feature type="compositionally biased region" description="Basic and acidic residues" evidence="1">
    <location>
        <begin position="125"/>
        <end position="145"/>
    </location>
</feature>
<accession>A0A3N4HB67</accession>
<protein>
    <submittedName>
        <fullName evidence="2">Uncharacterized protein</fullName>
    </submittedName>
</protein>
<dbReference type="EMBL" id="ML119906">
    <property type="protein sequence ID" value="RPA71703.1"/>
    <property type="molecule type" value="Genomic_DNA"/>
</dbReference>
<feature type="compositionally biased region" description="Basic and acidic residues" evidence="1">
    <location>
        <begin position="174"/>
        <end position="184"/>
    </location>
</feature>
<feature type="region of interest" description="Disordered" evidence="1">
    <location>
        <begin position="1"/>
        <end position="91"/>
    </location>
</feature>
<dbReference type="PANTHER" id="PTHR38846:SF1">
    <property type="entry name" value="C3H1-TYPE DOMAIN-CONTAINING PROTEIN"/>
    <property type="match status" value="1"/>
</dbReference>
<keyword evidence="3" id="KW-1185">Reference proteome</keyword>
<feature type="compositionally biased region" description="Basic and acidic residues" evidence="1">
    <location>
        <begin position="811"/>
        <end position="827"/>
    </location>
</feature>
<proteinExistence type="predicted"/>
<dbReference type="STRING" id="1160509.A0A3N4HB67"/>
<evidence type="ECO:0000313" key="3">
    <source>
        <dbReference type="Proteomes" id="UP000275078"/>
    </source>
</evidence>
<feature type="compositionally biased region" description="Acidic residues" evidence="1">
    <location>
        <begin position="828"/>
        <end position="848"/>
    </location>
</feature>
<feature type="region of interest" description="Disordered" evidence="1">
    <location>
        <begin position="413"/>
        <end position="433"/>
    </location>
</feature>